<dbReference type="EMBL" id="BIFQ01000002">
    <property type="protein sequence ID" value="GCE08139.1"/>
    <property type="molecule type" value="Genomic_DNA"/>
</dbReference>
<dbReference type="InterPro" id="IPR027417">
    <property type="entry name" value="P-loop_NTPase"/>
</dbReference>
<dbReference type="EC" id="5.6.2.4" evidence="7"/>
<protein>
    <recommendedName>
        <fullName evidence="7">DNA 3'-5' helicase</fullName>
        <ecNumber evidence="7">5.6.2.4</ecNumber>
    </recommendedName>
</protein>
<dbReference type="Gene3D" id="3.40.50.300">
    <property type="entry name" value="P-loop containing nucleotide triphosphate hydrolases"/>
    <property type="match status" value="2"/>
</dbReference>
<dbReference type="Gene3D" id="3.30.2310.20">
    <property type="entry name" value="RelE-like"/>
    <property type="match status" value="1"/>
</dbReference>
<dbReference type="InterPro" id="IPR014017">
    <property type="entry name" value="DNA_helicase_UvrD-like_C"/>
</dbReference>
<dbReference type="Pfam" id="PF13361">
    <property type="entry name" value="UvrD_C"/>
    <property type="match status" value="1"/>
</dbReference>
<dbReference type="PANTHER" id="PTHR11070">
    <property type="entry name" value="UVRD / RECB / PCRA DNA HELICASE FAMILY MEMBER"/>
    <property type="match status" value="1"/>
</dbReference>
<dbReference type="GO" id="GO:0043138">
    <property type="term" value="F:3'-5' DNA helicase activity"/>
    <property type="evidence" value="ECO:0007669"/>
    <property type="project" value="UniProtKB-EC"/>
</dbReference>
<comment type="caution">
    <text evidence="11">The sequence shown here is derived from an EMBL/GenBank/DDBJ whole genome shotgun (WGS) entry which is preliminary data.</text>
</comment>
<comment type="catalytic activity">
    <reaction evidence="8">
        <text>ATP + H2O = ADP + phosphate + H(+)</text>
        <dbReference type="Rhea" id="RHEA:13065"/>
        <dbReference type="ChEBI" id="CHEBI:15377"/>
        <dbReference type="ChEBI" id="CHEBI:15378"/>
        <dbReference type="ChEBI" id="CHEBI:30616"/>
        <dbReference type="ChEBI" id="CHEBI:43474"/>
        <dbReference type="ChEBI" id="CHEBI:456216"/>
        <dbReference type="EC" id="5.6.2.4"/>
    </reaction>
</comment>
<accession>A0A401ZMP8</accession>
<dbReference type="InterPro" id="IPR014016">
    <property type="entry name" value="UvrD-like_ATP-bd"/>
</dbReference>
<sequence>MALPPKEVQQIHEKIKLLEYDPTPDAKVKKQLKHLHPRLHRIRSGKYRLFYTFEKPYISLLALRRRDDDTYDEEIDAEFLGGLIPELRIAQPGVHSWEAPASDEPAVTRLPQPITAELLARLQIPEEHFARLTPLQTEDDLLNCPDVPAQILDTVLEYMFPRPIQQVMQQPDLQVQHLDDLLRFKEGELIGFLLRLSPEQEKYVTWGMKASGPTLLKGLPGTGKSTIALYRVRALIAELRKQGRDDIRILFTTYTNALVNSSLQLLEQLLGEDRRFVEVQTADRVAITLLSQAGSAPHILGDSEINTLLRQAIQQTRFDGSEQQQQSQRQTIEQMSLDYLLQEINQVIVARQLHTLKDYLSAARPGRKLPLRGIQRRAVWSVFETLQQSLSRQGKITWRQARAMAEAYVAQGAYTRLYDAVIVDEAQDLDPSALRLLVHLCKQSNRLFITADANQSIYGSGFNWSDVHQDLKFQGRTAILHANYRSTREIGEAAQNYLAEGALDTDNEERLYVNNGPQPIMRRIQDQHQQLQLLVSFFRQARSAYRMSSGACAVLCPTIKAGRAIAEALSQQGLEATFMTGQELDLKRSCIKVITLRSAKGLEFPIVALAGFLDSAWHTTMPHTSSDEEREEYLSLERRTMFVGMTRAMRALLVVTPQDSTSPLMQGFDRQYWNIAE</sequence>
<keyword evidence="12" id="KW-1185">Reference proteome</keyword>
<dbReference type="GO" id="GO:0005829">
    <property type="term" value="C:cytosol"/>
    <property type="evidence" value="ECO:0007669"/>
    <property type="project" value="TreeGrafter"/>
</dbReference>
<dbReference type="SUPFAM" id="SSF52540">
    <property type="entry name" value="P-loop containing nucleoside triphosphate hydrolases"/>
    <property type="match status" value="1"/>
</dbReference>
<feature type="binding site" evidence="9">
    <location>
        <begin position="218"/>
        <end position="225"/>
    </location>
    <ligand>
        <name>ATP</name>
        <dbReference type="ChEBI" id="CHEBI:30616"/>
    </ligand>
</feature>
<keyword evidence="2 9" id="KW-0378">Hydrolase</keyword>
<proteinExistence type="predicted"/>
<dbReference type="Pfam" id="PF00580">
    <property type="entry name" value="UvrD-helicase"/>
    <property type="match status" value="1"/>
</dbReference>
<evidence type="ECO:0000256" key="4">
    <source>
        <dbReference type="ARBA" id="ARBA00022840"/>
    </source>
</evidence>
<dbReference type="GO" id="GO:0000725">
    <property type="term" value="P:recombinational repair"/>
    <property type="evidence" value="ECO:0007669"/>
    <property type="project" value="TreeGrafter"/>
</dbReference>
<evidence type="ECO:0000256" key="7">
    <source>
        <dbReference type="ARBA" id="ARBA00034808"/>
    </source>
</evidence>
<evidence type="ECO:0000256" key="8">
    <source>
        <dbReference type="ARBA" id="ARBA00048988"/>
    </source>
</evidence>
<keyword evidence="3 9" id="KW-0347">Helicase</keyword>
<evidence type="ECO:0000256" key="1">
    <source>
        <dbReference type="ARBA" id="ARBA00022741"/>
    </source>
</evidence>
<keyword evidence="5" id="KW-0413">Isomerase</keyword>
<keyword evidence="1 9" id="KW-0547">Nucleotide-binding</keyword>
<evidence type="ECO:0000259" key="10">
    <source>
        <dbReference type="PROSITE" id="PS51198"/>
    </source>
</evidence>
<evidence type="ECO:0000256" key="3">
    <source>
        <dbReference type="ARBA" id="ARBA00022806"/>
    </source>
</evidence>
<evidence type="ECO:0000313" key="11">
    <source>
        <dbReference type="EMBL" id="GCE08139.1"/>
    </source>
</evidence>
<dbReference type="InterPro" id="IPR035093">
    <property type="entry name" value="RelE/ParE_toxin_dom_sf"/>
</dbReference>
<comment type="catalytic activity">
    <reaction evidence="6">
        <text>Couples ATP hydrolysis with the unwinding of duplex DNA by translocating in the 3'-5' direction.</text>
        <dbReference type="EC" id="5.6.2.4"/>
    </reaction>
</comment>
<dbReference type="InterPro" id="IPR000212">
    <property type="entry name" value="DNA_helicase_UvrD/REP"/>
</dbReference>
<evidence type="ECO:0000313" key="12">
    <source>
        <dbReference type="Proteomes" id="UP000287224"/>
    </source>
</evidence>
<gene>
    <name evidence="11" type="ORF">KDAU_54680</name>
</gene>
<dbReference type="SUPFAM" id="SSF143011">
    <property type="entry name" value="RelE-like"/>
    <property type="match status" value="1"/>
</dbReference>
<dbReference type="Proteomes" id="UP000287224">
    <property type="component" value="Unassembled WGS sequence"/>
</dbReference>
<evidence type="ECO:0000256" key="5">
    <source>
        <dbReference type="ARBA" id="ARBA00023235"/>
    </source>
</evidence>
<reference evidence="12" key="1">
    <citation type="submission" date="2018-12" db="EMBL/GenBank/DDBJ databases">
        <title>Tengunoibacter tsumagoiensis gen. nov., sp. nov., Dictyobacter kobayashii sp. nov., D. alpinus sp. nov., and D. joshuensis sp. nov. and description of Dictyobacteraceae fam. nov. within the order Ktedonobacterales isolated from Tengu-no-mugimeshi.</title>
        <authorList>
            <person name="Wang C.M."/>
            <person name="Zheng Y."/>
            <person name="Sakai Y."/>
            <person name="Toyoda A."/>
            <person name="Minakuchi Y."/>
            <person name="Abe K."/>
            <person name="Yokota A."/>
            <person name="Yabe S."/>
        </authorList>
    </citation>
    <scope>NUCLEOTIDE SEQUENCE [LARGE SCALE GENOMIC DNA]</scope>
    <source>
        <strain evidence="12">S-27</strain>
    </source>
</reference>
<keyword evidence="4 9" id="KW-0067">ATP-binding</keyword>
<feature type="domain" description="UvrD-like helicase ATP-binding" evidence="10">
    <location>
        <begin position="197"/>
        <end position="487"/>
    </location>
</feature>
<dbReference type="AlphaFoldDB" id="A0A401ZMP8"/>
<evidence type="ECO:0000256" key="9">
    <source>
        <dbReference type="PROSITE-ProRule" id="PRU00560"/>
    </source>
</evidence>
<evidence type="ECO:0000256" key="6">
    <source>
        <dbReference type="ARBA" id="ARBA00034617"/>
    </source>
</evidence>
<name>A0A401ZMP8_9CHLR</name>
<dbReference type="GO" id="GO:0003677">
    <property type="term" value="F:DNA binding"/>
    <property type="evidence" value="ECO:0007669"/>
    <property type="project" value="InterPro"/>
</dbReference>
<dbReference type="GO" id="GO:0016887">
    <property type="term" value="F:ATP hydrolysis activity"/>
    <property type="evidence" value="ECO:0007669"/>
    <property type="project" value="RHEA"/>
</dbReference>
<dbReference type="PROSITE" id="PS51198">
    <property type="entry name" value="UVRD_HELICASE_ATP_BIND"/>
    <property type="match status" value="1"/>
</dbReference>
<dbReference type="GO" id="GO:0005524">
    <property type="term" value="F:ATP binding"/>
    <property type="evidence" value="ECO:0007669"/>
    <property type="project" value="UniProtKB-UniRule"/>
</dbReference>
<evidence type="ECO:0000256" key="2">
    <source>
        <dbReference type="ARBA" id="ARBA00022801"/>
    </source>
</evidence>
<dbReference type="PANTHER" id="PTHR11070:SF45">
    <property type="entry name" value="DNA 3'-5' HELICASE"/>
    <property type="match status" value="1"/>
</dbReference>
<organism evidence="11 12">
    <name type="scientific">Dictyobacter aurantiacus</name>
    <dbReference type="NCBI Taxonomy" id="1936993"/>
    <lineage>
        <taxon>Bacteria</taxon>
        <taxon>Bacillati</taxon>
        <taxon>Chloroflexota</taxon>
        <taxon>Ktedonobacteria</taxon>
        <taxon>Ktedonobacterales</taxon>
        <taxon>Dictyobacteraceae</taxon>
        <taxon>Dictyobacter</taxon>
    </lineage>
</organism>